<feature type="non-terminal residue" evidence="3">
    <location>
        <position position="1"/>
    </location>
</feature>
<dbReference type="Proteomes" id="UP000265520">
    <property type="component" value="Unassembled WGS sequence"/>
</dbReference>
<comment type="caution">
    <text evidence="3">The sequence shown here is derived from an EMBL/GenBank/DDBJ whole genome shotgun (WGS) entry which is preliminary data.</text>
</comment>
<evidence type="ECO:0000313" key="4">
    <source>
        <dbReference type="Proteomes" id="UP000265520"/>
    </source>
</evidence>
<feature type="signal peptide" evidence="2">
    <location>
        <begin position="1"/>
        <end position="27"/>
    </location>
</feature>
<evidence type="ECO:0000256" key="2">
    <source>
        <dbReference type="SAM" id="SignalP"/>
    </source>
</evidence>
<reference evidence="3 4" key="1">
    <citation type="journal article" date="2018" name="Front. Plant Sci.">
        <title>Red Clover (Trifolium pratense) and Zigzag Clover (T. medium) - A Picture of Genomic Similarities and Differences.</title>
        <authorList>
            <person name="Dluhosova J."/>
            <person name="Istvanek J."/>
            <person name="Nedelnik J."/>
            <person name="Repkova J."/>
        </authorList>
    </citation>
    <scope>NUCLEOTIDE SEQUENCE [LARGE SCALE GENOMIC DNA]</scope>
    <source>
        <strain evidence="4">cv. 10/8</strain>
        <tissue evidence="3">Leaf</tissue>
    </source>
</reference>
<keyword evidence="1" id="KW-0812">Transmembrane</keyword>
<protein>
    <submittedName>
        <fullName evidence="3">Uncharacterized protein</fullName>
    </submittedName>
</protein>
<organism evidence="3 4">
    <name type="scientific">Trifolium medium</name>
    <dbReference type="NCBI Taxonomy" id="97028"/>
    <lineage>
        <taxon>Eukaryota</taxon>
        <taxon>Viridiplantae</taxon>
        <taxon>Streptophyta</taxon>
        <taxon>Embryophyta</taxon>
        <taxon>Tracheophyta</taxon>
        <taxon>Spermatophyta</taxon>
        <taxon>Magnoliopsida</taxon>
        <taxon>eudicotyledons</taxon>
        <taxon>Gunneridae</taxon>
        <taxon>Pentapetalae</taxon>
        <taxon>rosids</taxon>
        <taxon>fabids</taxon>
        <taxon>Fabales</taxon>
        <taxon>Fabaceae</taxon>
        <taxon>Papilionoideae</taxon>
        <taxon>50 kb inversion clade</taxon>
        <taxon>NPAAA clade</taxon>
        <taxon>Hologalegina</taxon>
        <taxon>IRL clade</taxon>
        <taxon>Trifolieae</taxon>
        <taxon>Trifolium</taxon>
    </lineage>
</organism>
<evidence type="ECO:0000256" key="1">
    <source>
        <dbReference type="SAM" id="Phobius"/>
    </source>
</evidence>
<proteinExistence type="predicted"/>
<accession>A0A392TXA6</accession>
<keyword evidence="4" id="KW-1185">Reference proteome</keyword>
<keyword evidence="2" id="KW-0732">Signal</keyword>
<name>A0A392TXA6_9FABA</name>
<dbReference type="AlphaFoldDB" id="A0A392TXA6"/>
<evidence type="ECO:0000313" key="3">
    <source>
        <dbReference type="EMBL" id="MCI64465.1"/>
    </source>
</evidence>
<keyword evidence="1" id="KW-1133">Transmembrane helix</keyword>
<feature type="transmembrane region" description="Helical" evidence="1">
    <location>
        <begin position="43"/>
        <end position="74"/>
    </location>
</feature>
<sequence length="77" mass="8449">GAARPAVWRNVPCISVFLGFLLEDARCARVAGATRNLERFRVVLLLVVAQCAGVTCATRRAALFWAFWFLVLALRAG</sequence>
<keyword evidence="1" id="KW-0472">Membrane</keyword>
<feature type="chain" id="PRO_5017177736" evidence="2">
    <location>
        <begin position="28"/>
        <end position="77"/>
    </location>
</feature>
<dbReference type="EMBL" id="LXQA010656492">
    <property type="protein sequence ID" value="MCI64465.1"/>
    <property type="molecule type" value="Genomic_DNA"/>
</dbReference>